<evidence type="ECO:0000256" key="2">
    <source>
        <dbReference type="ARBA" id="ARBA00022692"/>
    </source>
</evidence>
<keyword evidence="2 7" id="KW-0812">Transmembrane</keyword>
<evidence type="ECO:0000313" key="9">
    <source>
        <dbReference type="Proteomes" id="UP000828251"/>
    </source>
</evidence>
<evidence type="ECO:0000313" key="8">
    <source>
        <dbReference type="EMBL" id="KAH1114191.1"/>
    </source>
</evidence>
<accession>A0A9D3W7J0</accession>
<dbReference type="Proteomes" id="UP000828251">
    <property type="component" value="Unassembled WGS sequence"/>
</dbReference>
<comment type="subcellular location">
    <subcellularLocation>
        <location evidence="1">Membrane</location>
        <topology evidence="1">Single-pass membrane protein</topology>
    </subcellularLocation>
</comment>
<dbReference type="Pfam" id="PF05633">
    <property type="entry name" value="ROH1-like"/>
    <property type="match status" value="1"/>
</dbReference>
<sequence>MPATDYQGSSTPLTLIGRSLLSMKKDQVHAMESPNYGSASHDFELGSFQRQIADRFHDLASVPPDELLSLPWVRKLLDVFLCCQEEFRLILFNNKAQVIKPPMDRLIAEYYERTVKALDVCNAIRDGIEQIKQWQKLLEIVLCALGDNNGIANNNCCQRALGEGQFRRAKKALIDLAIGMLDEKDSGQALSHRNRSFGRNNNSTSHSKDHHHRPLGHFRSLSWSVSRSWSAARQLLAIGKNLAVPRGIDVVATNGLVMPVYTMGCVLLFAMWALVAAIPCQDRGLQVHFYVPRHFSWAAPLLSLHERILEESKKKDRKNACGLLREIYQMEKCTRLLGELTDTVQFPLCEEKEMEVRQRVKELGQVFDAMKEGLEPLEKQVSEVFHRIVRSRTEGLDSLGRRNNTE</sequence>
<evidence type="ECO:0000256" key="5">
    <source>
        <dbReference type="ARBA" id="ARBA00035114"/>
    </source>
</evidence>
<dbReference type="OrthoDB" id="1878996at2759"/>
<proteinExistence type="inferred from homology"/>
<keyword evidence="9" id="KW-1185">Reference proteome</keyword>
<reference evidence="8 9" key="1">
    <citation type="journal article" date="2021" name="Plant Biotechnol. J.">
        <title>Multi-omics assisted identification of the key and species-specific regulatory components of drought-tolerant mechanisms in Gossypium stocksii.</title>
        <authorList>
            <person name="Yu D."/>
            <person name="Ke L."/>
            <person name="Zhang D."/>
            <person name="Wu Y."/>
            <person name="Sun Y."/>
            <person name="Mei J."/>
            <person name="Sun J."/>
            <person name="Sun Y."/>
        </authorList>
    </citation>
    <scope>NUCLEOTIDE SEQUENCE [LARGE SCALE GENOMIC DNA]</scope>
    <source>
        <strain evidence="9">cv. E1</strain>
        <tissue evidence="8">Leaf</tissue>
    </source>
</reference>
<comment type="similarity">
    <text evidence="5">Belongs to the ROH1 family.</text>
</comment>
<feature type="region of interest" description="Disordered" evidence="6">
    <location>
        <begin position="191"/>
        <end position="213"/>
    </location>
</feature>
<evidence type="ECO:0000256" key="1">
    <source>
        <dbReference type="ARBA" id="ARBA00004167"/>
    </source>
</evidence>
<evidence type="ECO:0000256" key="3">
    <source>
        <dbReference type="ARBA" id="ARBA00022989"/>
    </source>
</evidence>
<dbReference type="AlphaFoldDB" id="A0A9D3W7J0"/>
<gene>
    <name evidence="8" type="ORF">J1N35_007569</name>
</gene>
<dbReference type="InterPro" id="IPR008511">
    <property type="entry name" value="ROH1-like"/>
</dbReference>
<evidence type="ECO:0008006" key="10">
    <source>
        <dbReference type="Google" id="ProtNLM"/>
    </source>
</evidence>
<organism evidence="8 9">
    <name type="scientific">Gossypium stocksii</name>
    <dbReference type="NCBI Taxonomy" id="47602"/>
    <lineage>
        <taxon>Eukaryota</taxon>
        <taxon>Viridiplantae</taxon>
        <taxon>Streptophyta</taxon>
        <taxon>Embryophyta</taxon>
        <taxon>Tracheophyta</taxon>
        <taxon>Spermatophyta</taxon>
        <taxon>Magnoliopsida</taxon>
        <taxon>eudicotyledons</taxon>
        <taxon>Gunneridae</taxon>
        <taxon>Pentapetalae</taxon>
        <taxon>rosids</taxon>
        <taxon>malvids</taxon>
        <taxon>Malvales</taxon>
        <taxon>Malvaceae</taxon>
        <taxon>Malvoideae</taxon>
        <taxon>Gossypium</taxon>
    </lineage>
</organism>
<dbReference type="GO" id="GO:0016020">
    <property type="term" value="C:membrane"/>
    <property type="evidence" value="ECO:0007669"/>
    <property type="project" value="UniProtKB-SubCell"/>
</dbReference>
<keyword evidence="3 7" id="KW-1133">Transmembrane helix</keyword>
<evidence type="ECO:0000256" key="7">
    <source>
        <dbReference type="SAM" id="Phobius"/>
    </source>
</evidence>
<evidence type="ECO:0000256" key="6">
    <source>
        <dbReference type="SAM" id="MobiDB-lite"/>
    </source>
</evidence>
<protein>
    <recommendedName>
        <fullName evidence="10">R3H domain-containing protein</fullName>
    </recommendedName>
</protein>
<dbReference type="PANTHER" id="PTHR31509">
    <property type="entry name" value="BPS1-LIKE PROTEIN"/>
    <property type="match status" value="1"/>
</dbReference>
<feature type="transmembrane region" description="Helical" evidence="7">
    <location>
        <begin position="256"/>
        <end position="278"/>
    </location>
</feature>
<keyword evidence="4 7" id="KW-0472">Membrane</keyword>
<name>A0A9D3W7J0_9ROSI</name>
<evidence type="ECO:0000256" key="4">
    <source>
        <dbReference type="ARBA" id="ARBA00023136"/>
    </source>
</evidence>
<comment type="caution">
    <text evidence="8">The sequence shown here is derived from an EMBL/GenBank/DDBJ whole genome shotgun (WGS) entry which is preliminary data.</text>
</comment>
<dbReference type="EMBL" id="JAIQCV010000003">
    <property type="protein sequence ID" value="KAH1114191.1"/>
    <property type="molecule type" value="Genomic_DNA"/>
</dbReference>